<dbReference type="AlphaFoldDB" id="A0A0A9C4H8"/>
<reference evidence="1" key="2">
    <citation type="journal article" date="2015" name="Data Brief">
        <title>Shoot transcriptome of the giant reed, Arundo donax.</title>
        <authorList>
            <person name="Barrero R.A."/>
            <person name="Guerrero F.D."/>
            <person name="Moolhuijzen P."/>
            <person name="Goolsby J.A."/>
            <person name="Tidwell J."/>
            <person name="Bellgard S.E."/>
            <person name="Bellgard M.I."/>
        </authorList>
    </citation>
    <scope>NUCLEOTIDE SEQUENCE</scope>
    <source>
        <tissue evidence="1">Shoot tissue taken approximately 20 cm above the soil surface</tissue>
    </source>
</reference>
<protein>
    <submittedName>
        <fullName evidence="1">Uncharacterized protein</fullName>
    </submittedName>
</protein>
<accession>A0A0A9C4H8</accession>
<sequence length="20" mass="2279">MPAYALAGGRARRRLPIRPR</sequence>
<evidence type="ECO:0000313" key="1">
    <source>
        <dbReference type="EMBL" id="JAD66437.1"/>
    </source>
</evidence>
<reference evidence="1" key="1">
    <citation type="submission" date="2014-09" db="EMBL/GenBank/DDBJ databases">
        <authorList>
            <person name="Magalhaes I.L.F."/>
            <person name="Oliveira U."/>
            <person name="Santos F.R."/>
            <person name="Vidigal T.H.D.A."/>
            <person name="Brescovit A.D."/>
            <person name="Santos A.J."/>
        </authorList>
    </citation>
    <scope>NUCLEOTIDE SEQUENCE</scope>
    <source>
        <tissue evidence="1">Shoot tissue taken approximately 20 cm above the soil surface</tissue>
    </source>
</reference>
<organism evidence="1">
    <name type="scientific">Arundo donax</name>
    <name type="common">Giant reed</name>
    <name type="synonym">Donax arundinaceus</name>
    <dbReference type="NCBI Taxonomy" id="35708"/>
    <lineage>
        <taxon>Eukaryota</taxon>
        <taxon>Viridiplantae</taxon>
        <taxon>Streptophyta</taxon>
        <taxon>Embryophyta</taxon>
        <taxon>Tracheophyta</taxon>
        <taxon>Spermatophyta</taxon>
        <taxon>Magnoliopsida</taxon>
        <taxon>Liliopsida</taxon>
        <taxon>Poales</taxon>
        <taxon>Poaceae</taxon>
        <taxon>PACMAD clade</taxon>
        <taxon>Arundinoideae</taxon>
        <taxon>Arundineae</taxon>
        <taxon>Arundo</taxon>
    </lineage>
</organism>
<dbReference type="EMBL" id="GBRH01231458">
    <property type="protein sequence ID" value="JAD66437.1"/>
    <property type="molecule type" value="Transcribed_RNA"/>
</dbReference>
<proteinExistence type="predicted"/>
<name>A0A0A9C4H8_ARUDO</name>